<evidence type="ECO:0000313" key="2">
    <source>
        <dbReference type="EMBL" id="QEL20930.1"/>
    </source>
</evidence>
<evidence type="ECO:0000259" key="1">
    <source>
        <dbReference type="Pfam" id="PF13358"/>
    </source>
</evidence>
<feature type="domain" description="Tc1-like transposase DDE" evidence="1">
    <location>
        <begin position="16"/>
        <end position="144"/>
    </location>
</feature>
<dbReference type="PANTHER" id="PTHR46564">
    <property type="entry name" value="TRANSPOSASE"/>
    <property type="match status" value="1"/>
</dbReference>
<reference evidence="3" key="1">
    <citation type="submission" date="2019-08" db="EMBL/GenBank/DDBJ databases">
        <title>Limnoglobus roseus gen. nov., sp. nov., a novel freshwater planctomycete with a giant genome from the family Gemmataceae.</title>
        <authorList>
            <person name="Kulichevskaya I.S."/>
            <person name="Naumoff D.G."/>
            <person name="Miroshnikov K."/>
            <person name="Ivanova A."/>
            <person name="Philippov D.A."/>
            <person name="Hakobyan A."/>
            <person name="Rijpstra I.C."/>
            <person name="Sinninghe Damste J.S."/>
            <person name="Liesack W."/>
            <person name="Dedysh S.N."/>
        </authorList>
    </citation>
    <scope>NUCLEOTIDE SEQUENCE [LARGE SCALE GENOMIC DNA]</scope>
    <source>
        <strain evidence="3">PX52</strain>
    </source>
</reference>
<dbReference type="InterPro" id="IPR038717">
    <property type="entry name" value="Tc1-like_DDE_dom"/>
</dbReference>
<dbReference type="NCBIfam" id="NF033545">
    <property type="entry name" value="transpos_IS630"/>
    <property type="match status" value="1"/>
</dbReference>
<dbReference type="PANTHER" id="PTHR46564:SF1">
    <property type="entry name" value="TRANSPOSASE"/>
    <property type="match status" value="1"/>
</dbReference>
<dbReference type="OrthoDB" id="266329at2"/>
<name>A0A5C1APK2_9BACT</name>
<sequence length="191" mass="20949">MRDTWRPGQPALDPARLVFVDEAWNRTDMAPTHGRGPKGRRLVAAVPHGHGKTTTFVAALRADGMTAPTVIDGAVTGDLFVAYLEPQSVPTLRRGDVVVMDNLACHKRAGVRVAIKKAGAELPYLPPYRPDLNPIERAFGKLKSLPRSVGKRSIDGLWDFLGKALDAFAPDECRRYFRHDGYGPKPTLQGI</sequence>
<dbReference type="Proteomes" id="UP000324974">
    <property type="component" value="Chromosome"/>
</dbReference>
<dbReference type="InterPro" id="IPR036397">
    <property type="entry name" value="RNaseH_sf"/>
</dbReference>
<organism evidence="2 3">
    <name type="scientific">Limnoglobus roseus</name>
    <dbReference type="NCBI Taxonomy" id="2598579"/>
    <lineage>
        <taxon>Bacteria</taxon>
        <taxon>Pseudomonadati</taxon>
        <taxon>Planctomycetota</taxon>
        <taxon>Planctomycetia</taxon>
        <taxon>Gemmatales</taxon>
        <taxon>Gemmataceae</taxon>
        <taxon>Limnoglobus</taxon>
    </lineage>
</organism>
<dbReference type="KEGG" id="lrs:PX52LOC_08054"/>
<evidence type="ECO:0000313" key="3">
    <source>
        <dbReference type="Proteomes" id="UP000324974"/>
    </source>
</evidence>
<protein>
    <submittedName>
        <fullName evidence="2">IS630 family transposase</fullName>
    </submittedName>
</protein>
<dbReference type="GO" id="GO:0003676">
    <property type="term" value="F:nucleic acid binding"/>
    <property type="evidence" value="ECO:0007669"/>
    <property type="project" value="InterPro"/>
</dbReference>
<dbReference type="EMBL" id="CP042425">
    <property type="protein sequence ID" value="QEL20930.1"/>
    <property type="molecule type" value="Genomic_DNA"/>
</dbReference>
<dbReference type="Gene3D" id="3.30.420.10">
    <property type="entry name" value="Ribonuclease H-like superfamily/Ribonuclease H"/>
    <property type="match status" value="1"/>
</dbReference>
<dbReference type="Pfam" id="PF13358">
    <property type="entry name" value="DDE_3"/>
    <property type="match status" value="1"/>
</dbReference>
<dbReference type="InterPro" id="IPR047655">
    <property type="entry name" value="Transpos_IS630-like"/>
</dbReference>
<accession>A0A5C1APK2</accession>
<proteinExistence type="predicted"/>
<keyword evidence="3" id="KW-1185">Reference proteome</keyword>
<gene>
    <name evidence="2" type="ORF">PX52LOC_08054</name>
</gene>
<dbReference type="AlphaFoldDB" id="A0A5C1APK2"/>